<evidence type="ECO:0000313" key="2">
    <source>
        <dbReference type="EMBL" id="KAH7076091.1"/>
    </source>
</evidence>
<dbReference type="InterPro" id="IPR013268">
    <property type="entry name" value="UTP16"/>
</dbReference>
<organism evidence="2 3">
    <name type="scientific">Paraphoma chrysanthemicola</name>
    <dbReference type="NCBI Taxonomy" id="798071"/>
    <lineage>
        <taxon>Eukaryota</taxon>
        <taxon>Fungi</taxon>
        <taxon>Dikarya</taxon>
        <taxon>Ascomycota</taxon>
        <taxon>Pezizomycotina</taxon>
        <taxon>Dothideomycetes</taxon>
        <taxon>Pleosporomycetidae</taxon>
        <taxon>Pleosporales</taxon>
        <taxon>Pleosporineae</taxon>
        <taxon>Phaeosphaeriaceae</taxon>
        <taxon>Paraphoma</taxon>
    </lineage>
</organism>
<reference evidence="2" key="1">
    <citation type="journal article" date="2021" name="Nat. Commun.">
        <title>Genetic determinants of endophytism in the Arabidopsis root mycobiome.</title>
        <authorList>
            <person name="Mesny F."/>
            <person name="Miyauchi S."/>
            <person name="Thiergart T."/>
            <person name="Pickel B."/>
            <person name="Atanasova L."/>
            <person name="Karlsson M."/>
            <person name="Huettel B."/>
            <person name="Barry K.W."/>
            <person name="Haridas S."/>
            <person name="Chen C."/>
            <person name="Bauer D."/>
            <person name="Andreopoulos W."/>
            <person name="Pangilinan J."/>
            <person name="LaButti K."/>
            <person name="Riley R."/>
            <person name="Lipzen A."/>
            <person name="Clum A."/>
            <person name="Drula E."/>
            <person name="Henrissat B."/>
            <person name="Kohler A."/>
            <person name="Grigoriev I.V."/>
            <person name="Martin F.M."/>
            <person name="Hacquard S."/>
        </authorList>
    </citation>
    <scope>NUCLEOTIDE SEQUENCE</scope>
    <source>
        <strain evidence="2">MPI-SDFR-AT-0120</strain>
    </source>
</reference>
<keyword evidence="3" id="KW-1185">Reference proteome</keyword>
<feature type="compositionally biased region" description="Polar residues" evidence="1">
    <location>
        <begin position="30"/>
        <end position="62"/>
    </location>
</feature>
<protein>
    <submittedName>
        <fullName evidence="2">U3 snoRNA associated-domain-containing protein</fullName>
    </submittedName>
</protein>
<dbReference type="EMBL" id="JAGMVJ010000019">
    <property type="protein sequence ID" value="KAH7076091.1"/>
    <property type="molecule type" value="Genomic_DNA"/>
</dbReference>
<evidence type="ECO:0000256" key="1">
    <source>
        <dbReference type="SAM" id="MobiDB-lite"/>
    </source>
</evidence>
<feature type="compositionally biased region" description="Polar residues" evidence="1">
    <location>
        <begin position="171"/>
        <end position="188"/>
    </location>
</feature>
<evidence type="ECO:0000313" key="3">
    <source>
        <dbReference type="Proteomes" id="UP000813461"/>
    </source>
</evidence>
<feature type="region of interest" description="Disordered" evidence="1">
    <location>
        <begin position="1"/>
        <end position="440"/>
    </location>
</feature>
<dbReference type="AlphaFoldDB" id="A0A8K0QWU0"/>
<dbReference type="Proteomes" id="UP000813461">
    <property type="component" value="Unassembled WGS sequence"/>
</dbReference>
<feature type="compositionally biased region" description="Low complexity" evidence="1">
    <location>
        <begin position="320"/>
        <end position="333"/>
    </location>
</feature>
<dbReference type="GO" id="GO:0030515">
    <property type="term" value="F:snoRNA binding"/>
    <property type="evidence" value="ECO:0007669"/>
    <property type="project" value="InterPro"/>
</dbReference>
<name>A0A8K0QWU0_9PLEO</name>
<feature type="compositionally biased region" description="Polar residues" evidence="1">
    <location>
        <begin position="390"/>
        <end position="400"/>
    </location>
</feature>
<gene>
    <name evidence="2" type="ORF">FB567DRAFT_452492</name>
</gene>
<dbReference type="Pfam" id="PF08297">
    <property type="entry name" value="U3_snoRNA_assoc"/>
    <property type="match status" value="1"/>
</dbReference>
<comment type="caution">
    <text evidence="2">The sequence shown here is derived from an EMBL/GenBank/DDBJ whole genome shotgun (WGS) entry which is preliminary data.</text>
</comment>
<sequence length="526" mass="57874">MFAQIYNTAKRILSRSPSVQGRSSEARDTTPISTTHSLEFTMVTTRRGTETPGQDTPRSSSKGKIGKRELDILDTPTAVKRQKKSASKQGKVGVVPEPAPAPVEDEAVHESTEDTSDTIAVAMPTQESSAKEDLLPIRRRSSPRVMVAKPSPPVSTETEDGDENQAEDAPTPTQETLNQTPDQKSESIYATPATRKRGDASPTPRSTRASKRTSAKTSASKKITRADVEETSTEATPAESELRDEIPSSTFDSEQASIASQDAPATPSQPKKAHMRFGSEEPTDTQQDRFQAPPSAQKQTEPEENFEDDDASDSDEAPEVVTTTVAASKAKASQQDTARALLAQEEKERQKREAREKRIAEEQAEKRQREEKKAKKLAKQLAKEKAAEQSTGGDASQSRISIDPTNLPDLLPTDLLSNLPDQRAPTPPPEASGKTEEQLRKEKLNRHIKFLERTDKGPKEIKKGKLSVAVLAQQNKVLPPKVSRESKRVREKWLQGRKVESKKSKFLKSKIERRGFGNKGFLRGGD</sequence>
<feature type="compositionally biased region" description="Acidic residues" evidence="1">
    <location>
        <begin position="157"/>
        <end position="166"/>
    </location>
</feature>
<feature type="compositionally biased region" description="Polar residues" evidence="1">
    <location>
        <begin position="247"/>
        <end position="260"/>
    </location>
</feature>
<accession>A0A8K0QWU0</accession>
<dbReference type="OrthoDB" id="5423707at2759"/>
<feature type="compositionally biased region" description="Basic and acidic residues" evidence="1">
    <location>
        <begin position="344"/>
        <end position="373"/>
    </location>
</feature>
<proteinExistence type="predicted"/>
<dbReference type="GO" id="GO:0006364">
    <property type="term" value="P:rRNA processing"/>
    <property type="evidence" value="ECO:0007669"/>
    <property type="project" value="InterPro"/>
</dbReference>
<feature type="compositionally biased region" description="Acidic residues" evidence="1">
    <location>
        <begin position="302"/>
        <end position="318"/>
    </location>
</feature>
<feature type="compositionally biased region" description="Low complexity" evidence="1">
    <location>
        <begin position="403"/>
        <end position="421"/>
    </location>
</feature>
<feature type="compositionally biased region" description="Polar residues" evidence="1">
    <location>
        <begin position="284"/>
        <end position="299"/>
    </location>
</feature>